<proteinExistence type="predicted"/>
<evidence type="ECO:0000256" key="3">
    <source>
        <dbReference type="ARBA" id="ARBA00022692"/>
    </source>
</evidence>
<comment type="caution">
    <text evidence="8">The sequence shown here is derived from an EMBL/GenBank/DDBJ whole genome shotgun (WGS) entry which is preliminary data.</text>
</comment>
<dbReference type="Proteomes" id="UP001500325">
    <property type="component" value="Unassembled WGS sequence"/>
</dbReference>
<feature type="transmembrane region" description="Helical" evidence="6">
    <location>
        <begin position="107"/>
        <end position="126"/>
    </location>
</feature>
<dbReference type="Pfam" id="PF07690">
    <property type="entry name" value="MFS_1"/>
    <property type="match status" value="1"/>
</dbReference>
<dbReference type="InterPro" id="IPR020846">
    <property type="entry name" value="MFS_dom"/>
</dbReference>
<feature type="transmembrane region" description="Helical" evidence="6">
    <location>
        <begin position="199"/>
        <end position="217"/>
    </location>
</feature>
<evidence type="ECO:0000256" key="2">
    <source>
        <dbReference type="ARBA" id="ARBA00022448"/>
    </source>
</evidence>
<evidence type="ECO:0000313" key="9">
    <source>
        <dbReference type="Proteomes" id="UP001500325"/>
    </source>
</evidence>
<name>A0ABP8XPX8_9PSEU</name>
<dbReference type="SUPFAM" id="SSF103473">
    <property type="entry name" value="MFS general substrate transporter"/>
    <property type="match status" value="1"/>
</dbReference>
<organism evidence="8 9">
    <name type="scientific">Pseudonocardia yuanmonensis</name>
    <dbReference type="NCBI Taxonomy" id="1095914"/>
    <lineage>
        <taxon>Bacteria</taxon>
        <taxon>Bacillati</taxon>
        <taxon>Actinomycetota</taxon>
        <taxon>Actinomycetes</taxon>
        <taxon>Pseudonocardiales</taxon>
        <taxon>Pseudonocardiaceae</taxon>
        <taxon>Pseudonocardia</taxon>
    </lineage>
</organism>
<dbReference type="InterPro" id="IPR044770">
    <property type="entry name" value="MFS_spinster-like"/>
</dbReference>
<feature type="transmembrane region" description="Helical" evidence="6">
    <location>
        <begin position="296"/>
        <end position="318"/>
    </location>
</feature>
<feature type="transmembrane region" description="Helical" evidence="6">
    <location>
        <begin position="263"/>
        <end position="284"/>
    </location>
</feature>
<feature type="transmembrane region" description="Helical" evidence="6">
    <location>
        <begin position="330"/>
        <end position="349"/>
    </location>
</feature>
<keyword evidence="5 6" id="KW-0472">Membrane</keyword>
<feature type="domain" description="Major facilitator superfamily (MFS) profile" evidence="7">
    <location>
        <begin position="42"/>
        <end position="491"/>
    </location>
</feature>
<keyword evidence="4 6" id="KW-1133">Transmembrane helix</keyword>
<dbReference type="Gene3D" id="1.20.1250.20">
    <property type="entry name" value="MFS general substrate transporter like domains"/>
    <property type="match status" value="2"/>
</dbReference>
<feature type="transmembrane region" description="Helical" evidence="6">
    <location>
        <begin position="75"/>
        <end position="95"/>
    </location>
</feature>
<keyword evidence="9" id="KW-1185">Reference proteome</keyword>
<dbReference type="PANTHER" id="PTHR23505:SF79">
    <property type="entry name" value="PROTEIN SPINSTER"/>
    <property type="match status" value="1"/>
</dbReference>
<dbReference type="PANTHER" id="PTHR23505">
    <property type="entry name" value="SPINSTER"/>
    <property type="match status" value="1"/>
</dbReference>
<feature type="transmembrane region" description="Helical" evidence="6">
    <location>
        <begin position="390"/>
        <end position="414"/>
    </location>
</feature>
<evidence type="ECO:0000256" key="1">
    <source>
        <dbReference type="ARBA" id="ARBA00004651"/>
    </source>
</evidence>
<sequence>MDSTVRSTVARTDSGESPRSRWAFLIDRRLDRYPTGSERYARLVLAVVATVVIYYEQYTLGAVSTLVSQELGMSFLFLTTGLAVANLLGAFGSLAAGLADRLGRANIVVYGMLVVGALTAFAITQVQDKWTFMILSTIVAIMEGMLLVATPALVRDFSPQMGRARAMGFWNVAPPAGSLLASAVAALTLGSLVSWQSQFRIAGIAGIVVALIALVWMKELNPALRDQAAVSEEDRELLEARAARGEVNVDLAHPWRQLLKVDVVVPAIGFSISLLFYYTIVGFAPVLFTTVWGFDLAAANSVIAWAWAFNVLLSLTYGALVDRFLVRKPWILAGAVLCIAMQIVLITLVGGRPSYLTLAVIMAVLATSWALFAVPWYAAFTETVEARNPALTATGLAIWAWIIRVVVFLSFLVVPHVVTSANTLVGAEPHLAEAERLQAAGQAIPPDLAAKLGEIQNAAAVTGDQWRLWMWIAVVCAVGLAATVPLLRGRWSVAKARADLAEHERRRAEELAALRG</sequence>
<feature type="transmembrane region" description="Helical" evidence="6">
    <location>
        <begin position="132"/>
        <end position="154"/>
    </location>
</feature>
<dbReference type="EMBL" id="BAABIC010000033">
    <property type="protein sequence ID" value="GAA4712084.1"/>
    <property type="molecule type" value="Genomic_DNA"/>
</dbReference>
<protein>
    <recommendedName>
        <fullName evidence="7">Major facilitator superfamily (MFS) profile domain-containing protein</fullName>
    </recommendedName>
</protein>
<reference evidence="9" key="1">
    <citation type="journal article" date="2019" name="Int. J. Syst. Evol. Microbiol.">
        <title>The Global Catalogue of Microorganisms (GCM) 10K type strain sequencing project: providing services to taxonomists for standard genome sequencing and annotation.</title>
        <authorList>
            <consortium name="The Broad Institute Genomics Platform"/>
            <consortium name="The Broad Institute Genome Sequencing Center for Infectious Disease"/>
            <person name="Wu L."/>
            <person name="Ma J."/>
        </authorList>
    </citation>
    <scope>NUCLEOTIDE SEQUENCE [LARGE SCALE GENOMIC DNA]</scope>
    <source>
        <strain evidence="9">JCM 18055</strain>
    </source>
</reference>
<comment type="subcellular location">
    <subcellularLocation>
        <location evidence="1">Cell membrane</location>
        <topology evidence="1">Multi-pass membrane protein</topology>
    </subcellularLocation>
</comment>
<gene>
    <name evidence="8" type="ORF">GCM10023215_63410</name>
</gene>
<keyword evidence="3 6" id="KW-0812">Transmembrane</keyword>
<feature type="transmembrane region" description="Helical" evidence="6">
    <location>
        <begin position="468"/>
        <end position="487"/>
    </location>
</feature>
<dbReference type="InterPro" id="IPR036259">
    <property type="entry name" value="MFS_trans_sf"/>
</dbReference>
<evidence type="ECO:0000256" key="5">
    <source>
        <dbReference type="ARBA" id="ARBA00023136"/>
    </source>
</evidence>
<evidence type="ECO:0000256" key="4">
    <source>
        <dbReference type="ARBA" id="ARBA00022989"/>
    </source>
</evidence>
<evidence type="ECO:0000256" key="6">
    <source>
        <dbReference type="SAM" id="Phobius"/>
    </source>
</evidence>
<accession>A0ABP8XPX8</accession>
<evidence type="ECO:0000313" key="8">
    <source>
        <dbReference type="EMBL" id="GAA4712084.1"/>
    </source>
</evidence>
<feature type="transmembrane region" description="Helical" evidence="6">
    <location>
        <begin position="39"/>
        <end position="55"/>
    </location>
</feature>
<dbReference type="InterPro" id="IPR011701">
    <property type="entry name" value="MFS"/>
</dbReference>
<dbReference type="PROSITE" id="PS50850">
    <property type="entry name" value="MFS"/>
    <property type="match status" value="1"/>
</dbReference>
<keyword evidence="2" id="KW-0813">Transport</keyword>
<evidence type="ECO:0000259" key="7">
    <source>
        <dbReference type="PROSITE" id="PS50850"/>
    </source>
</evidence>
<feature type="transmembrane region" description="Helical" evidence="6">
    <location>
        <begin position="355"/>
        <end position="378"/>
    </location>
</feature>
<feature type="transmembrane region" description="Helical" evidence="6">
    <location>
        <begin position="166"/>
        <end position="193"/>
    </location>
</feature>